<keyword evidence="6" id="KW-1185">Reference proteome</keyword>
<dbReference type="InterPro" id="IPR015943">
    <property type="entry name" value="WD40/YVTN_repeat-like_dom_sf"/>
</dbReference>
<dbReference type="PRINTS" id="PR00320">
    <property type="entry name" value="GPROTEINBRPT"/>
</dbReference>
<evidence type="ECO:0000259" key="4">
    <source>
        <dbReference type="Pfam" id="PF12894"/>
    </source>
</evidence>
<dbReference type="RefSeq" id="XP_012193630.1">
    <property type="nucleotide sequence ID" value="XM_012338240.1"/>
</dbReference>
<dbReference type="InterPro" id="IPR020472">
    <property type="entry name" value="WD40_PAC1"/>
</dbReference>
<organism evidence="5 6">
    <name type="scientific">Saprolegnia parasitica (strain CBS 223.65)</name>
    <dbReference type="NCBI Taxonomy" id="695850"/>
    <lineage>
        <taxon>Eukaryota</taxon>
        <taxon>Sar</taxon>
        <taxon>Stramenopiles</taxon>
        <taxon>Oomycota</taxon>
        <taxon>Saprolegniomycetes</taxon>
        <taxon>Saprolegniales</taxon>
        <taxon>Saprolegniaceae</taxon>
        <taxon>Saprolegnia</taxon>
    </lineage>
</organism>
<name>A0A067D1B9_SAPPC</name>
<evidence type="ECO:0000256" key="1">
    <source>
        <dbReference type="ARBA" id="ARBA00022574"/>
    </source>
</evidence>
<dbReference type="InterPro" id="IPR001680">
    <property type="entry name" value="WD40_rpt"/>
</dbReference>
<feature type="repeat" description="WD" evidence="3">
    <location>
        <begin position="334"/>
        <end position="376"/>
    </location>
</feature>
<dbReference type="KEGG" id="spar:SPRG_00127"/>
<dbReference type="Pfam" id="PF00400">
    <property type="entry name" value="WD40"/>
    <property type="match status" value="4"/>
</dbReference>
<evidence type="ECO:0000313" key="5">
    <source>
        <dbReference type="EMBL" id="KDO35280.1"/>
    </source>
</evidence>
<dbReference type="OrthoDB" id="10264376at2759"/>
<dbReference type="STRING" id="695850.A0A067D1B9"/>
<dbReference type="Proteomes" id="UP000030745">
    <property type="component" value="Unassembled WGS sequence"/>
</dbReference>
<dbReference type="CDD" id="cd00200">
    <property type="entry name" value="WD40"/>
    <property type="match status" value="1"/>
</dbReference>
<evidence type="ECO:0000313" key="6">
    <source>
        <dbReference type="Proteomes" id="UP000030745"/>
    </source>
</evidence>
<keyword evidence="2" id="KW-0677">Repeat</keyword>
<protein>
    <recommendedName>
        <fullName evidence="4">Anaphase-promoting complex subunit 4-like WD40 domain-containing protein</fullName>
    </recommendedName>
</protein>
<dbReference type="SMART" id="SM00320">
    <property type="entry name" value="WD40"/>
    <property type="match status" value="9"/>
</dbReference>
<dbReference type="InterPro" id="IPR036322">
    <property type="entry name" value="WD40_repeat_dom_sf"/>
</dbReference>
<dbReference type="PROSITE" id="PS50294">
    <property type="entry name" value="WD_REPEATS_REGION"/>
    <property type="match status" value="2"/>
</dbReference>
<dbReference type="InterPro" id="IPR050630">
    <property type="entry name" value="WD_repeat_EMAP"/>
</dbReference>
<dbReference type="Gene3D" id="2.130.10.10">
    <property type="entry name" value="YVTN repeat-like/Quinoprotein amine dehydrogenase"/>
    <property type="match status" value="3"/>
</dbReference>
<gene>
    <name evidence="5" type="ORF">SPRG_00127</name>
</gene>
<dbReference type="SUPFAM" id="SSF50978">
    <property type="entry name" value="WD40 repeat-like"/>
    <property type="match status" value="2"/>
</dbReference>
<dbReference type="PROSITE" id="PS00678">
    <property type="entry name" value="WD_REPEATS_1"/>
    <property type="match status" value="1"/>
</dbReference>
<dbReference type="PANTHER" id="PTHR13720:SF53">
    <property type="entry name" value="ANAPHASE-PROMOTING COMPLEX SUBUNIT 4 WD40 DOMAIN-CONTAINING PROTEIN"/>
    <property type="match status" value="1"/>
</dbReference>
<dbReference type="PANTHER" id="PTHR13720">
    <property type="entry name" value="WD-40 REPEAT PROTEIN"/>
    <property type="match status" value="1"/>
</dbReference>
<dbReference type="OMA" id="DWNLVGQ"/>
<proteinExistence type="predicted"/>
<dbReference type="PROSITE" id="PS50082">
    <property type="entry name" value="WD_REPEATS_2"/>
    <property type="match status" value="4"/>
</dbReference>
<dbReference type="InterPro" id="IPR019775">
    <property type="entry name" value="WD40_repeat_CS"/>
</dbReference>
<accession>A0A067D1B9</accession>
<dbReference type="GeneID" id="24122785"/>
<feature type="repeat" description="WD" evidence="3">
    <location>
        <begin position="419"/>
        <end position="458"/>
    </location>
</feature>
<dbReference type="AlphaFoldDB" id="A0A067D1B9"/>
<feature type="repeat" description="WD" evidence="3">
    <location>
        <begin position="107"/>
        <end position="148"/>
    </location>
</feature>
<keyword evidence="1 3" id="KW-0853">WD repeat</keyword>
<dbReference type="EMBL" id="KK583189">
    <property type="protein sequence ID" value="KDO35280.1"/>
    <property type="molecule type" value="Genomic_DNA"/>
</dbReference>
<evidence type="ECO:0000256" key="3">
    <source>
        <dbReference type="PROSITE-ProRule" id="PRU00221"/>
    </source>
</evidence>
<dbReference type="InterPro" id="IPR024977">
    <property type="entry name" value="Apc4-like_WD40_dom"/>
</dbReference>
<feature type="repeat" description="WD" evidence="3">
    <location>
        <begin position="588"/>
        <end position="620"/>
    </location>
</feature>
<sequence>MDGPPAYQLELEHVIGYTGRSKDTVLAHPRDPDAYFTCMGAAVVISRVSDTHAQEFLRGHDEEISSLCVSRSGVLLASGQLPSTKRNGAGAAIVVWDLYAKSELYQLHGFFCKITKLAFSPDDHFLLGAGADGSVILWDLRTSEVVVTRSYGSPVTILNWGKVEEKTRRPKYTLLFAHSSQLLVSELSYDIGSMQYKLESYPCAMPSTGMVREYLAACMTQTNDTLLAGTYAGELVVFNADARVFKCTIPISSNGVHSIVCCAATGYLYVGAGDGVLKKLVGDHSDWNLVGQVALMGAIAGLSVTCDGATVLAGTSAGKLYRILASAMSVEELACSHLAPVTACVFDGHSSEAFATLSHDGTLKVWDLSSYRVKASAAENVHGRCVCYAVNGAFLVSGWADGWLRAFETASGHKLWHIANAHRGEVTCIAANDKCIVSGSSDGGVNVWSLATRELILQFHEHKRGVTQVCIDLVKAHHVHSCGLDRSLFLYDLKTQRRAVVHQVREGAFHAMSQRLDSETEIITGGADGRLLFWDCDVADAVKVLQDPNRMRVLALQVSPSGRFVATGGDDCHLKIYALESDALMAIALGHSGAINQLAWSPDERQIVSVGVDCCICLWNFFLEDETPRY</sequence>
<reference evidence="5 6" key="1">
    <citation type="journal article" date="2013" name="PLoS Genet.">
        <title>Distinctive expansion of potential virulence genes in the genome of the oomycete fish pathogen Saprolegnia parasitica.</title>
        <authorList>
            <person name="Jiang R.H."/>
            <person name="de Bruijn I."/>
            <person name="Haas B.J."/>
            <person name="Belmonte R."/>
            <person name="Lobach L."/>
            <person name="Christie J."/>
            <person name="van den Ackerveken G."/>
            <person name="Bottin A."/>
            <person name="Bulone V."/>
            <person name="Diaz-Moreno S.M."/>
            <person name="Dumas B."/>
            <person name="Fan L."/>
            <person name="Gaulin E."/>
            <person name="Govers F."/>
            <person name="Grenville-Briggs L.J."/>
            <person name="Horner N.R."/>
            <person name="Levin J.Z."/>
            <person name="Mammella M."/>
            <person name="Meijer H.J."/>
            <person name="Morris P."/>
            <person name="Nusbaum C."/>
            <person name="Oome S."/>
            <person name="Phillips A.J."/>
            <person name="van Rooyen D."/>
            <person name="Rzeszutek E."/>
            <person name="Saraiva M."/>
            <person name="Secombes C.J."/>
            <person name="Seidl M.F."/>
            <person name="Snel B."/>
            <person name="Stassen J.H."/>
            <person name="Sykes S."/>
            <person name="Tripathy S."/>
            <person name="van den Berg H."/>
            <person name="Vega-Arreguin J.C."/>
            <person name="Wawra S."/>
            <person name="Young S.K."/>
            <person name="Zeng Q."/>
            <person name="Dieguez-Uribeondo J."/>
            <person name="Russ C."/>
            <person name="Tyler B.M."/>
            <person name="van West P."/>
        </authorList>
    </citation>
    <scope>NUCLEOTIDE SEQUENCE [LARGE SCALE GENOMIC DNA]</scope>
    <source>
        <strain evidence="5 6">CBS 223.65</strain>
    </source>
</reference>
<dbReference type="Pfam" id="PF12894">
    <property type="entry name" value="ANAPC4_WD40"/>
    <property type="match status" value="1"/>
</dbReference>
<dbReference type="VEuPathDB" id="FungiDB:SPRG_00127"/>
<evidence type="ECO:0000256" key="2">
    <source>
        <dbReference type="ARBA" id="ARBA00022737"/>
    </source>
</evidence>
<feature type="domain" description="Anaphase-promoting complex subunit 4-like WD40" evidence="4">
    <location>
        <begin position="112"/>
        <end position="162"/>
    </location>
</feature>
<dbReference type="GO" id="GO:0005929">
    <property type="term" value="C:cilium"/>
    <property type="evidence" value="ECO:0007669"/>
    <property type="project" value="UniProtKB-ARBA"/>
</dbReference>